<accession>A0A1B0GKS5</accession>
<organism evidence="4 5">
    <name type="scientific">Lutzomyia longipalpis</name>
    <name type="common">Sand fly</name>
    <dbReference type="NCBI Taxonomy" id="7200"/>
    <lineage>
        <taxon>Eukaryota</taxon>
        <taxon>Metazoa</taxon>
        <taxon>Ecdysozoa</taxon>
        <taxon>Arthropoda</taxon>
        <taxon>Hexapoda</taxon>
        <taxon>Insecta</taxon>
        <taxon>Pterygota</taxon>
        <taxon>Neoptera</taxon>
        <taxon>Endopterygota</taxon>
        <taxon>Diptera</taxon>
        <taxon>Nematocera</taxon>
        <taxon>Psychodoidea</taxon>
        <taxon>Psychodidae</taxon>
        <taxon>Lutzomyia</taxon>
        <taxon>Lutzomyia</taxon>
    </lineage>
</organism>
<evidence type="ECO:0000313" key="5">
    <source>
        <dbReference type="Proteomes" id="UP000092461"/>
    </source>
</evidence>
<dbReference type="PROSITE" id="PS50157">
    <property type="entry name" value="ZINC_FINGER_C2H2_2"/>
    <property type="match status" value="1"/>
</dbReference>
<feature type="region of interest" description="Disordered" evidence="2">
    <location>
        <begin position="52"/>
        <end position="76"/>
    </location>
</feature>
<dbReference type="PROSITE" id="PS00028">
    <property type="entry name" value="ZINC_FINGER_C2H2_1"/>
    <property type="match status" value="1"/>
</dbReference>
<keyword evidence="1" id="KW-0863">Zinc-finger</keyword>
<name>A0A1B0GKS5_LUTLO</name>
<evidence type="ECO:0000256" key="1">
    <source>
        <dbReference type="PROSITE-ProRule" id="PRU00042"/>
    </source>
</evidence>
<evidence type="ECO:0000259" key="3">
    <source>
        <dbReference type="PROSITE" id="PS50157"/>
    </source>
</evidence>
<dbReference type="Proteomes" id="UP000092461">
    <property type="component" value="Unassembled WGS sequence"/>
</dbReference>
<dbReference type="VEuPathDB" id="VectorBase:LLONM1_011279"/>
<sequence length="685" mass="79715">FIIFTTEESNKFPTLNLPKVNSLSFCSFCKKMENSGDFEEIFVDCSVNEIEESDEDDQEVTQDPIDGLTDTECPESRREDISGKSFQCSHCPMAFPAHRKLTKHMAFHEIKKKRSNSKTGCFPSRLMGETCESSCRNKCWEKISEEERRKNYEAFKECEGAQEEWAFINSLCELVPIKSVQVRGRKRQGSVKYYLMNGQEDLIKVCAKMFLQTLSISHQRVKTAMQKRTETNATDKRGKINGFCSRFLTDEEKATKQSVIHHIGSFPRINPDFLPRNFSQPPLEGSLSVAQMHRMYEMSLVDSEVRPATLRQYRDCYNLIFNINGKSCLGEKTCTECFTYEILPPSERQVKLETYREHFFHKGTTEVLLREDTVTADAKRNVFAGILTFQPLLFAPTSTEEIFHLKQKLAVFTFTVFDLVSQEASCYMWDETLGRRGGNDVASVLIKFVRERKLRGQDEFLFWSDTTFARDENHIVFVIYSWLSKHLGVSITHRFLERGHTSTNADYIRVAMEKVKKDRRIHIPAQWNLIIQDAFKNVYEMNLEDFLDCRLLEDALLGRKDDEGVEIRWNDVRQVTVSHNSPGILMYRYTFHDEETYKTLRVATEAREDTAAGMERKPSMRTLLLPPARRTLWPISREKYKDLMFLCAANYIPNIHHDFYKNLEVEENHLKPKNALVDTDDEEIV</sequence>
<keyword evidence="1" id="KW-0862">Zinc</keyword>
<dbReference type="EMBL" id="AJWK01030963">
    <property type="status" value="NOT_ANNOTATED_CDS"/>
    <property type="molecule type" value="Genomic_DNA"/>
</dbReference>
<reference evidence="4" key="1">
    <citation type="submission" date="2020-05" db="UniProtKB">
        <authorList>
            <consortium name="EnsemblMetazoa"/>
        </authorList>
    </citation>
    <scope>IDENTIFICATION</scope>
    <source>
        <strain evidence="4">Jacobina</strain>
    </source>
</reference>
<dbReference type="VEuPathDB" id="VectorBase:LLOJ009058"/>
<keyword evidence="5" id="KW-1185">Reference proteome</keyword>
<dbReference type="InterPro" id="IPR013087">
    <property type="entry name" value="Znf_C2H2_type"/>
</dbReference>
<dbReference type="PANTHER" id="PTHR10773:SF19">
    <property type="match status" value="1"/>
</dbReference>
<evidence type="ECO:0000256" key="2">
    <source>
        <dbReference type="SAM" id="MobiDB-lite"/>
    </source>
</evidence>
<dbReference type="AlphaFoldDB" id="A0A1B0GKS5"/>
<keyword evidence="1" id="KW-0479">Metal-binding</keyword>
<evidence type="ECO:0000313" key="4">
    <source>
        <dbReference type="EnsemblMetazoa" id="LLOJ009058-PA"/>
    </source>
</evidence>
<dbReference type="PANTHER" id="PTHR10773">
    <property type="entry name" value="DNA-DIRECTED RNA POLYMERASES I, II, AND III SUBUNIT RPABC2"/>
    <property type="match status" value="1"/>
</dbReference>
<protein>
    <recommendedName>
        <fullName evidence="3">C2H2-type domain-containing protein</fullName>
    </recommendedName>
</protein>
<feature type="domain" description="C2H2-type" evidence="3">
    <location>
        <begin position="86"/>
        <end position="113"/>
    </location>
</feature>
<dbReference type="GO" id="GO:0008270">
    <property type="term" value="F:zinc ion binding"/>
    <property type="evidence" value="ECO:0007669"/>
    <property type="project" value="UniProtKB-KW"/>
</dbReference>
<dbReference type="EnsemblMetazoa" id="LLOJ009058-RA">
    <property type="protein sequence ID" value="LLOJ009058-PA"/>
    <property type="gene ID" value="LLOJ009058"/>
</dbReference>
<proteinExistence type="predicted"/>